<evidence type="ECO:0000313" key="2">
    <source>
        <dbReference type="EMBL" id="RDI74312.1"/>
    </source>
</evidence>
<dbReference type="InterPro" id="IPR029063">
    <property type="entry name" value="SAM-dependent_MTases_sf"/>
</dbReference>
<organism evidence="2 3">
    <name type="scientific">Gaiella occulta</name>
    <dbReference type="NCBI Taxonomy" id="1002870"/>
    <lineage>
        <taxon>Bacteria</taxon>
        <taxon>Bacillati</taxon>
        <taxon>Actinomycetota</taxon>
        <taxon>Thermoleophilia</taxon>
        <taxon>Gaiellales</taxon>
        <taxon>Gaiellaceae</taxon>
        <taxon>Gaiella</taxon>
    </lineage>
</organism>
<comment type="caution">
    <text evidence="2">The sequence shown here is derived from an EMBL/GenBank/DDBJ whole genome shotgun (WGS) entry which is preliminary data.</text>
</comment>
<accession>A0A7M2YW02</accession>
<protein>
    <recommendedName>
        <fullName evidence="1">Methyltransferase domain-containing protein</fullName>
    </recommendedName>
</protein>
<feature type="domain" description="Methyltransferase" evidence="1">
    <location>
        <begin position="46"/>
        <end position="125"/>
    </location>
</feature>
<dbReference type="Pfam" id="PF13649">
    <property type="entry name" value="Methyltransf_25"/>
    <property type="match status" value="1"/>
</dbReference>
<dbReference type="OrthoDB" id="7062303at2"/>
<dbReference type="CDD" id="cd02440">
    <property type="entry name" value="AdoMet_MTases"/>
    <property type="match status" value="1"/>
</dbReference>
<dbReference type="Gene3D" id="3.40.50.150">
    <property type="entry name" value="Vaccinia Virus protein VP39"/>
    <property type="match status" value="1"/>
</dbReference>
<name>A0A7M2YW02_9ACTN</name>
<dbReference type="AlphaFoldDB" id="A0A7M2YW02"/>
<dbReference type="RefSeq" id="WP_114796318.1">
    <property type="nucleotide sequence ID" value="NZ_QQZY01000004.1"/>
</dbReference>
<evidence type="ECO:0000259" key="1">
    <source>
        <dbReference type="Pfam" id="PF13649"/>
    </source>
</evidence>
<gene>
    <name evidence="2" type="ORF">Gocc_1888</name>
</gene>
<sequence length="209" mass="22920">MSKADQYARSAAGWSDAQYADARAYLAQRARLVVGLGPRLVPGETVLDLACGDGGLGSHLRRAGLLYRGVDATPEMAAEAERRLGAGVAVGDLNEFVPAEPVAATTLFRALYYVVDRPAFFRRVAGFTSRKLVFDLDPRRYEPATVLAELRAAGFDRFALRPFFVPQTRALPRPLGAALRGVGRVGPIARLVLRRRFTYVVAAWRDDDR</sequence>
<dbReference type="EMBL" id="QQZY01000004">
    <property type="protein sequence ID" value="RDI74312.1"/>
    <property type="molecule type" value="Genomic_DNA"/>
</dbReference>
<evidence type="ECO:0000313" key="3">
    <source>
        <dbReference type="Proteomes" id="UP000254134"/>
    </source>
</evidence>
<dbReference type="InterPro" id="IPR041698">
    <property type="entry name" value="Methyltransf_25"/>
</dbReference>
<proteinExistence type="predicted"/>
<keyword evidence="3" id="KW-1185">Reference proteome</keyword>
<reference evidence="3" key="2">
    <citation type="journal article" date="2019" name="MicrobiologyOpen">
        <title>High-quality draft genome sequence of Gaiella occulta isolated from a 150 meter deep mineral water borehole and comparison with the genome sequences of other deep-branching lineages of the phylum Actinobacteria.</title>
        <authorList>
            <person name="Severino R."/>
            <person name="Froufe H.J.C."/>
            <person name="Barroso C."/>
            <person name="Albuquerque L."/>
            <person name="Lobo-da-Cunha A."/>
            <person name="da Costa M.S."/>
            <person name="Egas C."/>
        </authorList>
    </citation>
    <scope>NUCLEOTIDE SEQUENCE [LARGE SCALE GENOMIC DNA]</scope>
    <source>
        <strain evidence="3">F2-233</strain>
    </source>
</reference>
<dbReference type="SUPFAM" id="SSF53335">
    <property type="entry name" value="S-adenosyl-L-methionine-dependent methyltransferases"/>
    <property type="match status" value="1"/>
</dbReference>
<reference evidence="2 3" key="1">
    <citation type="submission" date="2018-07" db="EMBL/GenBank/DDBJ databases">
        <title>High-quality-draft genome sequence of Gaiella occulta.</title>
        <authorList>
            <person name="Severino R."/>
            <person name="Froufe H.J.C."/>
            <person name="Rainey F.A."/>
            <person name="Barroso C."/>
            <person name="Albuquerque L."/>
            <person name="Lobo-Da-Cunha A."/>
            <person name="Da Costa M.S."/>
            <person name="Egas C."/>
        </authorList>
    </citation>
    <scope>NUCLEOTIDE SEQUENCE [LARGE SCALE GENOMIC DNA]</scope>
    <source>
        <strain evidence="2 3">F2-233</strain>
    </source>
</reference>
<dbReference type="Proteomes" id="UP000254134">
    <property type="component" value="Unassembled WGS sequence"/>
</dbReference>